<name>A0ABD7NCX8_9STRE</name>
<feature type="transmembrane region" description="Helical" evidence="1">
    <location>
        <begin position="114"/>
        <end position="136"/>
    </location>
</feature>
<feature type="transmembrane region" description="Helical" evidence="1">
    <location>
        <begin position="15"/>
        <end position="33"/>
    </location>
</feature>
<gene>
    <name evidence="2" type="ORF">NCTC1080_00449</name>
</gene>
<accession>A0ABD7NCX8</accession>
<feature type="transmembrane region" description="Helical" evidence="1">
    <location>
        <begin position="272"/>
        <end position="294"/>
    </location>
</feature>
<evidence type="ECO:0000313" key="3">
    <source>
        <dbReference type="Proteomes" id="UP000254098"/>
    </source>
</evidence>
<feature type="transmembrane region" description="Helical" evidence="1">
    <location>
        <begin position="224"/>
        <end position="243"/>
    </location>
</feature>
<keyword evidence="1" id="KW-0812">Transmembrane</keyword>
<feature type="transmembrane region" description="Helical" evidence="1">
    <location>
        <begin position="85"/>
        <end position="108"/>
    </location>
</feature>
<feature type="transmembrane region" description="Helical" evidence="1">
    <location>
        <begin position="148"/>
        <end position="165"/>
    </location>
</feature>
<keyword evidence="3" id="KW-1185">Reference proteome</keyword>
<evidence type="ECO:0000256" key="1">
    <source>
        <dbReference type="SAM" id="Phobius"/>
    </source>
</evidence>
<organism evidence="2 3">
    <name type="scientific">Streptococcus viridans</name>
    <dbReference type="NCBI Taxonomy" id="78535"/>
    <lineage>
        <taxon>Bacteria</taxon>
        <taxon>Bacillati</taxon>
        <taxon>Bacillota</taxon>
        <taxon>Bacilli</taxon>
        <taxon>Lactobacillales</taxon>
        <taxon>Streptococcaceae</taxon>
        <taxon>Streptococcus</taxon>
    </lineage>
</organism>
<comment type="caution">
    <text evidence="2">The sequence shown here is derived from an EMBL/GenBank/DDBJ whole genome shotgun (WGS) entry which is preliminary data.</text>
</comment>
<feature type="transmembrane region" description="Helical" evidence="1">
    <location>
        <begin position="416"/>
        <end position="436"/>
    </location>
</feature>
<dbReference type="EMBL" id="UHHS01000001">
    <property type="protein sequence ID" value="SUO77588.1"/>
    <property type="molecule type" value="Genomic_DNA"/>
</dbReference>
<dbReference type="AlphaFoldDB" id="A0ABD7NCX8"/>
<keyword evidence="1" id="KW-1133">Transmembrane helix</keyword>
<evidence type="ECO:0000313" key="2">
    <source>
        <dbReference type="EMBL" id="SUO77588.1"/>
    </source>
</evidence>
<reference evidence="2 3" key="1">
    <citation type="submission" date="2018-06" db="EMBL/GenBank/DDBJ databases">
        <authorList>
            <consortium name="Pathogen Informatics"/>
            <person name="Doyle S."/>
        </authorList>
    </citation>
    <scope>NUCLEOTIDE SEQUENCE [LARGE SCALE GENOMIC DNA]</scope>
    <source>
        <strain evidence="2 3">NCTC1080</strain>
    </source>
</reference>
<keyword evidence="1" id="KW-0472">Membrane</keyword>
<proteinExistence type="predicted"/>
<dbReference type="RefSeq" id="WP_258851754.1">
    <property type="nucleotide sequence ID" value="NZ_UHHS01000001.1"/>
</dbReference>
<feature type="transmembrane region" description="Helical" evidence="1">
    <location>
        <begin position="39"/>
        <end position="58"/>
    </location>
</feature>
<feature type="transmembrane region" description="Helical" evidence="1">
    <location>
        <begin position="171"/>
        <end position="189"/>
    </location>
</feature>
<protein>
    <submittedName>
        <fullName evidence="2">Uncharacterized protein</fullName>
    </submittedName>
</protein>
<sequence>MRIVKDIFIKRPMMWHYYLSLFLEIPIVFWFIRNIPQNILEWTIMVGYIIISVIYYRVNRDDLKYYFVSVSEQLSKEYNLKFWKYFFSFIFNCVKFISMGVFFQVLLQSLFRELIIPGTGITIYSLPILVAMCFILSKILFYLSKLPPVYLLGYLTIPLFIFSLIGIEKSLLSWTFASIILSSLIPQFLNEDIRLLQTKNFIKIMNLNADNESKEKLTRLRYQFLLFIPFLYLALIFSELLIYNDEFNFLYNYLFERHENIQTVSYLSDLNMTVTVTVLKALVVLFTIIIFFEFKDIIIDKISKFVLIKVLKNEFKVHLYGQYNRAFFKNKKWQFDESDYFSCTKDRFQSSNKDVYIYQRGILKTDSGSPKNVKIVSEDILIVDDTYYVKSTSDIYKTLSQKNKSIGFKLLKRPDYSVILFPLILLIIFIFGSTLVNNMMTNNFRGEYVLANVTKDSIKSIDKSQTIQFKNDEILVNKGKYKVNNVTMQIINNNDEIIGSYTKRGVLVLKEDSQNRKYYILKSSQLYKSVTSK</sequence>
<dbReference type="Proteomes" id="UP000254098">
    <property type="component" value="Unassembled WGS sequence"/>
</dbReference>